<dbReference type="Gene3D" id="2.60.120.40">
    <property type="match status" value="1"/>
</dbReference>
<dbReference type="InterPro" id="IPR008983">
    <property type="entry name" value="Tumour_necrosis_fac-like_dom"/>
</dbReference>
<dbReference type="AlphaFoldDB" id="A0A2U8QYI5"/>
<dbReference type="InterPro" id="IPR001073">
    <property type="entry name" value="C1q_dom"/>
</dbReference>
<dbReference type="EMBL" id="CP029463">
    <property type="protein sequence ID" value="AWM14875.1"/>
    <property type="molecule type" value="Genomic_DNA"/>
</dbReference>
<dbReference type="OrthoDB" id="1345111at2"/>
<evidence type="ECO:0000313" key="2">
    <source>
        <dbReference type="EMBL" id="AWM14875.1"/>
    </source>
</evidence>
<feature type="domain" description="C1q" evidence="1">
    <location>
        <begin position="106"/>
        <end position="219"/>
    </location>
</feature>
<dbReference type="KEGG" id="fse:DI487_14105"/>
<gene>
    <name evidence="2" type="ORF">DI487_14105</name>
</gene>
<evidence type="ECO:0000259" key="1">
    <source>
        <dbReference type="Pfam" id="PF00386"/>
    </source>
</evidence>
<sequence length="229" mass="25127">MKTKLLNNHVQTTAKLFLLSFLFFFTKSWSQVGVNTITPNATLDVNGDVIIQDVPKADKSTTDKVLVLNSTDNRVEAMNFPKSFVKGVGGSGFSILSLSLLSGWNKVSFPALEFDENSDFDTVNQYFTAPMDGIYHISVYVKMTSLINISSFGVGIFRETSGMTTLVADETYEALSVSLLGIGITSPPTRSAQTLVKLNQGDRIYFGIQSSNLTIFNNAEAQFSIHQVH</sequence>
<dbReference type="RefSeq" id="WP_109570213.1">
    <property type="nucleotide sequence ID" value="NZ_CP029463.1"/>
</dbReference>
<organism evidence="2 3">
    <name type="scientific">Flavobacterium sediminis</name>
    <dbReference type="NCBI Taxonomy" id="2201181"/>
    <lineage>
        <taxon>Bacteria</taxon>
        <taxon>Pseudomonadati</taxon>
        <taxon>Bacteroidota</taxon>
        <taxon>Flavobacteriia</taxon>
        <taxon>Flavobacteriales</taxon>
        <taxon>Flavobacteriaceae</taxon>
        <taxon>Flavobacterium</taxon>
    </lineage>
</organism>
<dbReference type="Pfam" id="PF00386">
    <property type="entry name" value="C1q"/>
    <property type="match status" value="1"/>
</dbReference>
<reference evidence="2 3" key="1">
    <citation type="submission" date="2018-05" db="EMBL/GenBank/DDBJ databases">
        <title>Flavobacterium sp. MEBiC07310.</title>
        <authorList>
            <person name="Baek K."/>
        </authorList>
    </citation>
    <scope>NUCLEOTIDE SEQUENCE [LARGE SCALE GENOMIC DNA]</scope>
    <source>
        <strain evidence="2 3">MEBiC07310</strain>
    </source>
</reference>
<dbReference type="SUPFAM" id="SSF49842">
    <property type="entry name" value="TNF-like"/>
    <property type="match status" value="1"/>
</dbReference>
<protein>
    <recommendedName>
        <fullName evidence="1">C1q domain-containing protein</fullName>
    </recommendedName>
</protein>
<keyword evidence="3" id="KW-1185">Reference proteome</keyword>
<name>A0A2U8QYI5_9FLAO</name>
<evidence type="ECO:0000313" key="3">
    <source>
        <dbReference type="Proteomes" id="UP000245429"/>
    </source>
</evidence>
<dbReference type="Proteomes" id="UP000245429">
    <property type="component" value="Chromosome"/>
</dbReference>
<accession>A0A2U8QYI5</accession>
<proteinExistence type="predicted"/>